<accession>A0A914V6I5</accession>
<keyword evidence="5" id="KW-0675">Receptor</keyword>
<keyword evidence="3 10" id="KW-0812">Transmembrane</keyword>
<reference evidence="13" key="1">
    <citation type="submission" date="2022-11" db="UniProtKB">
        <authorList>
            <consortium name="WormBaseParasite"/>
        </authorList>
    </citation>
    <scope>IDENTIFICATION</scope>
</reference>
<evidence type="ECO:0000256" key="6">
    <source>
        <dbReference type="ARBA" id="ARBA00023136"/>
    </source>
</evidence>
<organism evidence="12 13">
    <name type="scientific">Plectus sambesii</name>
    <dbReference type="NCBI Taxonomy" id="2011161"/>
    <lineage>
        <taxon>Eukaryota</taxon>
        <taxon>Metazoa</taxon>
        <taxon>Ecdysozoa</taxon>
        <taxon>Nematoda</taxon>
        <taxon>Chromadorea</taxon>
        <taxon>Plectida</taxon>
        <taxon>Plectina</taxon>
        <taxon>Plectoidea</taxon>
        <taxon>Plectidae</taxon>
        <taxon>Plectus</taxon>
    </lineage>
</organism>
<dbReference type="PROSITE" id="PS00981">
    <property type="entry name" value="G_PROTEIN_RECEP_F3_3"/>
    <property type="match status" value="1"/>
</dbReference>
<keyword evidence="2" id="KW-1003">Cell membrane</keyword>
<feature type="transmembrane region" description="Helical" evidence="10">
    <location>
        <begin position="144"/>
        <end position="164"/>
    </location>
</feature>
<name>A0A914V6I5_9BILA</name>
<dbReference type="PANTHER" id="PTHR24060">
    <property type="entry name" value="METABOTROPIC GLUTAMATE RECEPTOR"/>
    <property type="match status" value="1"/>
</dbReference>
<dbReference type="InterPro" id="IPR017979">
    <property type="entry name" value="GPCR_3_CS"/>
</dbReference>
<feature type="transmembrane region" description="Helical" evidence="10">
    <location>
        <begin position="116"/>
        <end position="138"/>
    </location>
</feature>
<evidence type="ECO:0000256" key="10">
    <source>
        <dbReference type="SAM" id="Phobius"/>
    </source>
</evidence>
<dbReference type="Proteomes" id="UP000887566">
    <property type="component" value="Unplaced"/>
</dbReference>
<protein>
    <submittedName>
        <fullName evidence="13">G-protein coupled receptors family 3 profile domain-containing protein</fullName>
    </submittedName>
</protein>
<feature type="transmembrane region" description="Helical" evidence="10">
    <location>
        <begin position="83"/>
        <end position="104"/>
    </location>
</feature>
<dbReference type="WBParaSite" id="PSAMB.scaffold15089size1687.g36361.t1">
    <property type="protein sequence ID" value="PSAMB.scaffold15089size1687.g36361.t1"/>
    <property type="gene ID" value="PSAMB.scaffold15089size1687.g36361"/>
</dbReference>
<evidence type="ECO:0000256" key="4">
    <source>
        <dbReference type="ARBA" id="ARBA00022989"/>
    </source>
</evidence>
<evidence type="ECO:0000256" key="9">
    <source>
        <dbReference type="SAM" id="MobiDB-lite"/>
    </source>
</evidence>
<feature type="region of interest" description="Disordered" evidence="9">
    <location>
        <begin position="220"/>
        <end position="262"/>
    </location>
</feature>
<evidence type="ECO:0000256" key="7">
    <source>
        <dbReference type="ARBA" id="ARBA00023180"/>
    </source>
</evidence>
<dbReference type="Pfam" id="PF00003">
    <property type="entry name" value="7tm_3"/>
    <property type="match status" value="1"/>
</dbReference>
<dbReference type="PRINTS" id="PR00248">
    <property type="entry name" value="GPCRMGR"/>
</dbReference>
<evidence type="ECO:0000256" key="2">
    <source>
        <dbReference type="ARBA" id="ARBA00022475"/>
    </source>
</evidence>
<feature type="domain" description="G-protein coupled receptors family 3 profile" evidence="11">
    <location>
        <begin position="1"/>
        <end position="186"/>
    </location>
</feature>
<evidence type="ECO:0000256" key="1">
    <source>
        <dbReference type="ARBA" id="ARBA00004651"/>
    </source>
</evidence>
<dbReference type="GO" id="GO:0005886">
    <property type="term" value="C:plasma membrane"/>
    <property type="evidence" value="ECO:0007669"/>
    <property type="project" value="UniProtKB-SubCell"/>
</dbReference>
<keyword evidence="7" id="KW-0325">Glycoprotein</keyword>
<dbReference type="InterPro" id="IPR050726">
    <property type="entry name" value="mGluR"/>
</dbReference>
<dbReference type="InterPro" id="IPR017978">
    <property type="entry name" value="GPCR_3_C"/>
</dbReference>
<evidence type="ECO:0000313" key="13">
    <source>
        <dbReference type="WBParaSite" id="PSAMB.scaffold15089size1687.g36361.t1"/>
    </source>
</evidence>
<keyword evidence="5" id="KW-0297">G-protein coupled receptor</keyword>
<keyword evidence="8" id="KW-0807">Transducer</keyword>
<evidence type="ECO:0000313" key="12">
    <source>
        <dbReference type="Proteomes" id="UP000887566"/>
    </source>
</evidence>
<feature type="region of interest" description="Disordered" evidence="9">
    <location>
        <begin position="308"/>
        <end position="329"/>
    </location>
</feature>
<dbReference type="InterPro" id="IPR000337">
    <property type="entry name" value="GPCR_3"/>
</dbReference>
<sequence length="375" mass="40954">MIYGALLTKTNRIARILAGSKKRILTKKPRFLSTMAQVVITWLLVAVELVIVAAAIIQEMPEAGFDKNYLPQRMVLVCLTSSWAFLAPFGWDLFLISLCTLYAVKTRNLPENFNEAKFIGFTMYTTCIIWLAFITIYFGSPNKAITMCLSFSLSATVALVLLFIPKLYIIVFHPEKNVRASYTTTKVIRCHFGNTPSTGGGTVSGVGASALDSRHVSRTLSSKVSNRMSVQSSSGSTSGSEFVQTATGEARRRPSNFRDSVHVPIPKSSVVSTARISAAVVDEEQDGSSRLASCRRTDGELSIIEESVDSRRTQRSSPAPLSCRSSASQTDQSLLDDLLRSLENPDHLGLLRVPLHPPIKQQHAARTGGHSAAAR</sequence>
<keyword evidence="12" id="KW-1185">Reference proteome</keyword>
<evidence type="ECO:0000256" key="3">
    <source>
        <dbReference type="ARBA" id="ARBA00022692"/>
    </source>
</evidence>
<keyword evidence="4 10" id="KW-1133">Transmembrane helix</keyword>
<keyword evidence="6 10" id="KW-0472">Membrane</keyword>
<dbReference type="PROSITE" id="PS50259">
    <property type="entry name" value="G_PROTEIN_RECEP_F3_4"/>
    <property type="match status" value="1"/>
</dbReference>
<evidence type="ECO:0000259" key="11">
    <source>
        <dbReference type="PROSITE" id="PS50259"/>
    </source>
</evidence>
<dbReference type="AlphaFoldDB" id="A0A914V6I5"/>
<feature type="transmembrane region" description="Helical" evidence="10">
    <location>
        <begin position="31"/>
        <end position="57"/>
    </location>
</feature>
<feature type="compositionally biased region" description="Polar residues" evidence="9">
    <location>
        <begin position="220"/>
        <end position="231"/>
    </location>
</feature>
<evidence type="ECO:0000256" key="5">
    <source>
        <dbReference type="ARBA" id="ARBA00023040"/>
    </source>
</evidence>
<proteinExistence type="predicted"/>
<comment type="subcellular location">
    <subcellularLocation>
        <location evidence="1">Cell membrane</location>
        <topology evidence="1">Multi-pass membrane protein</topology>
    </subcellularLocation>
</comment>
<evidence type="ECO:0000256" key="8">
    <source>
        <dbReference type="ARBA" id="ARBA00023224"/>
    </source>
</evidence>
<dbReference type="GO" id="GO:0004930">
    <property type="term" value="F:G protein-coupled receptor activity"/>
    <property type="evidence" value="ECO:0007669"/>
    <property type="project" value="UniProtKB-KW"/>
</dbReference>